<dbReference type="AlphaFoldDB" id="A0AAD3D028"/>
<keyword evidence="3" id="KW-1185">Reference proteome</keyword>
<dbReference type="Proteomes" id="UP001054902">
    <property type="component" value="Unassembled WGS sequence"/>
</dbReference>
<feature type="region of interest" description="Disordered" evidence="1">
    <location>
        <begin position="1"/>
        <end position="30"/>
    </location>
</feature>
<comment type="caution">
    <text evidence="2">The sequence shown here is derived from an EMBL/GenBank/DDBJ whole genome shotgun (WGS) entry which is preliminary data.</text>
</comment>
<accession>A0AAD3D028</accession>
<feature type="compositionally biased region" description="Basic residues" evidence="1">
    <location>
        <begin position="1"/>
        <end position="11"/>
    </location>
</feature>
<proteinExistence type="predicted"/>
<sequence length="146" mass="16549">MAKKKKQKATRKKEGAAAKTSSHSTTNERRATNADFQLFHSIDEGMPLFSQTIVQDANHHIQNQSLGSKEQERLLKKMDAIYNKDVGDWVLTLYTTIITGEFYSLGPYTRVVFDKLVFLVKNAISATKKKDVLINGMEIQIVICNR</sequence>
<dbReference type="EMBL" id="BLLK01000047">
    <property type="protein sequence ID" value="GFH55149.1"/>
    <property type="molecule type" value="Genomic_DNA"/>
</dbReference>
<protein>
    <submittedName>
        <fullName evidence="2">Uncharacterized protein</fullName>
    </submittedName>
</protein>
<evidence type="ECO:0000313" key="2">
    <source>
        <dbReference type="EMBL" id="GFH55149.1"/>
    </source>
</evidence>
<gene>
    <name evidence="2" type="ORF">CTEN210_11625</name>
</gene>
<reference evidence="2 3" key="1">
    <citation type="journal article" date="2021" name="Sci. Rep.">
        <title>The genome of the diatom Chaetoceros tenuissimus carries an ancient integrated fragment of an extant virus.</title>
        <authorList>
            <person name="Hongo Y."/>
            <person name="Kimura K."/>
            <person name="Takaki Y."/>
            <person name="Yoshida Y."/>
            <person name="Baba S."/>
            <person name="Kobayashi G."/>
            <person name="Nagasaki K."/>
            <person name="Hano T."/>
            <person name="Tomaru Y."/>
        </authorList>
    </citation>
    <scope>NUCLEOTIDE SEQUENCE [LARGE SCALE GENOMIC DNA]</scope>
    <source>
        <strain evidence="2 3">NIES-3715</strain>
    </source>
</reference>
<name>A0AAD3D028_9STRA</name>
<evidence type="ECO:0000256" key="1">
    <source>
        <dbReference type="SAM" id="MobiDB-lite"/>
    </source>
</evidence>
<organism evidence="2 3">
    <name type="scientific">Chaetoceros tenuissimus</name>
    <dbReference type="NCBI Taxonomy" id="426638"/>
    <lineage>
        <taxon>Eukaryota</taxon>
        <taxon>Sar</taxon>
        <taxon>Stramenopiles</taxon>
        <taxon>Ochrophyta</taxon>
        <taxon>Bacillariophyta</taxon>
        <taxon>Coscinodiscophyceae</taxon>
        <taxon>Chaetocerotophycidae</taxon>
        <taxon>Chaetocerotales</taxon>
        <taxon>Chaetocerotaceae</taxon>
        <taxon>Chaetoceros</taxon>
    </lineage>
</organism>
<evidence type="ECO:0000313" key="3">
    <source>
        <dbReference type="Proteomes" id="UP001054902"/>
    </source>
</evidence>